<protein>
    <recommendedName>
        <fullName evidence="3">AB hydrolase-1 domain-containing protein</fullName>
    </recommendedName>
</protein>
<reference evidence="2" key="1">
    <citation type="submission" date="2018-12" db="EMBL/GenBank/DDBJ databases">
        <title>Tengunoibacter tsumagoiensis gen. nov., sp. nov., Dictyobacter kobayashii sp. nov., D. alpinus sp. nov., and D. joshuensis sp. nov. and description of Dictyobacteraceae fam. nov. within the order Ktedonobacterales isolated from Tengu-no-mugimeshi.</title>
        <authorList>
            <person name="Wang C.M."/>
            <person name="Zheng Y."/>
            <person name="Sakai Y."/>
            <person name="Toyoda A."/>
            <person name="Minakuchi Y."/>
            <person name="Abe K."/>
            <person name="Yokota A."/>
            <person name="Yabe S."/>
        </authorList>
    </citation>
    <scope>NUCLEOTIDE SEQUENCE [LARGE SCALE GENOMIC DNA]</scope>
    <source>
        <strain evidence="2">Uno11</strain>
    </source>
</reference>
<keyword evidence="2" id="KW-1185">Reference proteome</keyword>
<name>A0A402AZ38_9CHLR</name>
<evidence type="ECO:0008006" key="3">
    <source>
        <dbReference type="Google" id="ProtNLM"/>
    </source>
</evidence>
<comment type="caution">
    <text evidence="1">The sequence shown here is derived from an EMBL/GenBank/DDBJ whole genome shotgun (WGS) entry which is preliminary data.</text>
</comment>
<organism evidence="1 2">
    <name type="scientific">Dictyobacter kobayashii</name>
    <dbReference type="NCBI Taxonomy" id="2014872"/>
    <lineage>
        <taxon>Bacteria</taxon>
        <taxon>Bacillati</taxon>
        <taxon>Chloroflexota</taxon>
        <taxon>Ktedonobacteria</taxon>
        <taxon>Ktedonobacterales</taxon>
        <taxon>Dictyobacteraceae</taxon>
        <taxon>Dictyobacter</taxon>
    </lineage>
</organism>
<evidence type="ECO:0000313" key="2">
    <source>
        <dbReference type="Proteomes" id="UP000287188"/>
    </source>
</evidence>
<dbReference type="InterPro" id="IPR029058">
    <property type="entry name" value="AB_hydrolase_fold"/>
</dbReference>
<dbReference type="Proteomes" id="UP000287188">
    <property type="component" value="Unassembled WGS sequence"/>
</dbReference>
<gene>
    <name evidence="1" type="ORF">KDK_81700</name>
</gene>
<dbReference type="AlphaFoldDB" id="A0A402AZ38"/>
<sequence length="184" mass="20577">MIALYFAAHYPEKLSKLVLIDAGAPYGWKTVEDQPVWLKNSVSRLGATTPSYAEYIAYLQAAPYLGPYWNAYLDLYFTHDVAQQEDGSVVSKVSLPGIIEEAMNAQQARPDEQWAHVQAPTLLLRAGQKLLYEHDQLLSDEAVQNIRQGISACQFQDFPSLNHYTIVFGVEPGPAEAIRSFIES</sequence>
<accession>A0A402AZ38</accession>
<dbReference type="SUPFAM" id="SSF53474">
    <property type="entry name" value="alpha/beta-Hydrolases"/>
    <property type="match status" value="1"/>
</dbReference>
<proteinExistence type="predicted"/>
<evidence type="ECO:0000313" key="1">
    <source>
        <dbReference type="EMBL" id="GCE24370.1"/>
    </source>
</evidence>
<dbReference type="OrthoDB" id="9773293at2"/>
<dbReference type="Gene3D" id="3.40.50.1820">
    <property type="entry name" value="alpha/beta hydrolase"/>
    <property type="match status" value="1"/>
</dbReference>
<dbReference type="EMBL" id="BIFS01000002">
    <property type="protein sequence ID" value="GCE24370.1"/>
    <property type="molecule type" value="Genomic_DNA"/>
</dbReference>